<dbReference type="AlphaFoldDB" id="A0A834YAT4"/>
<dbReference type="PROSITE" id="PS51782">
    <property type="entry name" value="LYSM"/>
    <property type="match status" value="2"/>
</dbReference>
<dbReference type="OMA" id="NVCNAGM"/>
<dbReference type="Gene3D" id="3.10.350.10">
    <property type="entry name" value="LysM domain"/>
    <property type="match status" value="2"/>
</dbReference>
<feature type="compositionally biased region" description="Pro residues" evidence="1">
    <location>
        <begin position="329"/>
        <end position="366"/>
    </location>
</feature>
<evidence type="ECO:0000256" key="2">
    <source>
        <dbReference type="SAM" id="SignalP"/>
    </source>
</evidence>
<dbReference type="SUPFAM" id="SSF54106">
    <property type="entry name" value="LysM domain"/>
    <property type="match status" value="2"/>
</dbReference>
<proteinExistence type="predicted"/>
<dbReference type="InterPro" id="IPR036779">
    <property type="entry name" value="LysM_dom_sf"/>
</dbReference>
<dbReference type="CDD" id="cd00118">
    <property type="entry name" value="LysM"/>
    <property type="match status" value="2"/>
</dbReference>
<reference evidence="4 5" key="1">
    <citation type="submission" date="2020-04" db="EMBL/GenBank/DDBJ databases">
        <title>Plant Genome Project.</title>
        <authorList>
            <person name="Zhang R.-G."/>
        </authorList>
    </citation>
    <scope>NUCLEOTIDE SEQUENCE [LARGE SCALE GENOMIC DNA]</scope>
    <source>
        <strain evidence="4">YNK0</strain>
        <tissue evidence="4">Leaf</tissue>
    </source>
</reference>
<protein>
    <recommendedName>
        <fullName evidence="3">LysM domain-containing protein</fullName>
    </recommendedName>
</protein>
<name>A0A834YAT4_TETSI</name>
<accession>A0A834YAT4</accession>
<keyword evidence="5" id="KW-1185">Reference proteome</keyword>
<feature type="domain" description="LysM" evidence="3">
    <location>
        <begin position="171"/>
        <end position="215"/>
    </location>
</feature>
<dbReference type="InterPro" id="IPR018392">
    <property type="entry name" value="LysM"/>
</dbReference>
<dbReference type="EMBL" id="JABCRI010000138">
    <property type="protein sequence ID" value="KAF8376697.1"/>
    <property type="molecule type" value="Genomic_DNA"/>
</dbReference>
<comment type="caution">
    <text evidence="4">The sequence shown here is derived from an EMBL/GenBank/DDBJ whole genome shotgun (WGS) entry which is preliminary data.</text>
</comment>
<evidence type="ECO:0000259" key="3">
    <source>
        <dbReference type="PROSITE" id="PS51782"/>
    </source>
</evidence>
<dbReference type="SMART" id="SM00257">
    <property type="entry name" value="LysM"/>
    <property type="match status" value="2"/>
</dbReference>
<feature type="signal peptide" evidence="2">
    <location>
        <begin position="1"/>
        <end position="22"/>
    </location>
</feature>
<dbReference type="Pfam" id="PF01476">
    <property type="entry name" value="LysM"/>
    <property type="match status" value="2"/>
</dbReference>
<feature type="chain" id="PRO_5032715834" description="LysM domain-containing protein" evidence="2">
    <location>
        <begin position="23"/>
        <end position="399"/>
    </location>
</feature>
<organism evidence="4 5">
    <name type="scientific">Tetracentron sinense</name>
    <name type="common">Spur-leaf</name>
    <dbReference type="NCBI Taxonomy" id="13715"/>
    <lineage>
        <taxon>Eukaryota</taxon>
        <taxon>Viridiplantae</taxon>
        <taxon>Streptophyta</taxon>
        <taxon>Embryophyta</taxon>
        <taxon>Tracheophyta</taxon>
        <taxon>Spermatophyta</taxon>
        <taxon>Magnoliopsida</taxon>
        <taxon>Trochodendrales</taxon>
        <taxon>Trochodendraceae</taxon>
        <taxon>Tetracentron</taxon>
    </lineage>
</organism>
<sequence length="399" mass="42347">MRFATLLLTISFVAVLAITARAQDEVQRFNCSSSRTCHALIDYVSPNTATLNSIKTLFGVKNLRSLLGANSMALSTSPNKTVASGSTIKIPFQCNCTNGTGKSNRRPVYKVQKGDGLDHIARDVFVGLLKYQRIVEVNNITNPDLIEVGQELWIPLPCSCDDVDTEQVVHYAHVVPPGSSIEQIADKYGTTKDTLLKLNGITDPSKLQAGEVLDVPLKACTSMVSTNSLDYPLLISNGTYTFTANNCVQCKCDSANNWTLQCGPSEGVKISNWDKCPSMQCNGTGNLHIGNTTSSTDCGSTTCAYAGYTNQAILTILSNQSTCPAGSPSSPPSSPPSSLPSSPPSSPPSSLPSSPPSSLPSSPPSSPSNYASKISLGGSNSRFLLVSLELCFLCFGLLW</sequence>
<feature type="region of interest" description="Disordered" evidence="1">
    <location>
        <begin position="323"/>
        <end position="370"/>
    </location>
</feature>
<dbReference type="Proteomes" id="UP000655225">
    <property type="component" value="Unassembled WGS sequence"/>
</dbReference>
<dbReference type="PANTHER" id="PTHR33734">
    <property type="entry name" value="LYSM DOMAIN-CONTAINING GPI-ANCHORED PROTEIN 2"/>
    <property type="match status" value="1"/>
</dbReference>
<keyword evidence="2" id="KW-0732">Signal</keyword>
<evidence type="ECO:0000313" key="4">
    <source>
        <dbReference type="EMBL" id="KAF8376697.1"/>
    </source>
</evidence>
<dbReference type="PANTHER" id="PTHR33734:SF11">
    <property type="entry name" value="LYSM DOMAIN-CONTAINING GPI-ANCHORED PROTEIN 2"/>
    <property type="match status" value="1"/>
</dbReference>
<evidence type="ECO:0000256" key="1">
    <source>
        <dbReference type="SAM" id="MobiDB-lite"/>
    </source>
</evidence>
<feature type="domain" description="LysM" evidence="3">
    <location>
        <begin position="107"/>
        <end position="154"/>
    </location>
</feature>
<dbReference type="OrthoDB" id="2107166at2759"/>
<gene>
    <name evidence="4" type="ORF">HHK36_031634</name>
</gene>
<evidence type="ECO:0000313" key="5">
    <source>
        <dbReference type="Proteomes" id="UP000655225"/>
    </source>
</evidence>